<keyword evidence="6 8" id="KW-0472">Membrane</keyword>
<evidence type="ECO:0000256" key="7">
    <source>
        <dbReference type="SAM" id="MobiDB-lite"/>
    </source>
</evidence>
<dbReference type="AlphaFoldDB" id="A0A818Y9Q3"/>
<evidence type="ECO:0000256" key="2">
    <source>
        <dbReference type="ARBA" id="ARBA00007015"/>
    </source>
</evidence>
<evidence type="ECO:0000256" key="5">
    <source>
        <dbReference type="ARBA" id="ARBA00022989"/>
    </source>
</evidence>
<feature type="transmembrane region" description="Helical" evidence="8">
    <location>
        <begin position="326"/>
        <end position="346"/>
    </location>
</feature>
<dbReference type="PANTHER" id="PTHR31585">
    <property type="entry name" value="FOLATE-BIOPTERIN TRANSPORTER 1, CHLOROPLASTIC"/>
    <property type="match status" value="1"/>
</dbReference>
<keyword evidence="4 8" id="KW-0812">Transmembrane</keyword>
<feature type="transmembrane region" description="Helical" evidence="8">
    <location>
        <begin position="441"/>
        <end position="463"/>
    </location>
</feature>
<keyword evidence="3" id="KW-0813">Transport</keyword>
<dbReference type="GO" id="GO:0016020">
    <property type="term" value="C:membrane"/>
    <property type="evidence" value="ECO:0007669"/>
    <property type="project" value="UniProtKB-SubCell"/>
</dbReference>
<evidence type="ECO:0000256" key="3">
    <source>
        <dbReference type="ARBA" id="ARBA00022448"/>
    </source>
</evidence>
<protein>
    <submittedName>
        <fullName evidence="9">Uncharacterized protein</fullName>
    </submittedName>
</protein>
<feature type="transmembrane region" description="Helical" evidence="8">
    <location>
        <begin position="293"/>
        <end position="314"/>
    </location>
</feature>
<evidence type="ECO:0000313" key="10">
    <source>
        <dbReference type="Proteomes" id="UP000663836"/>
    </source>
</evidence>
<feature type="transmembrane region" description="Helical" evidence="8">
    <location>
        <begin position="383"/>
        <end position="404"/>
    </location>
</feature>
<dbReference type="SUPFAM" id="SSF103473">
    <property type="entry name" value="MFS general substrate transporter"/>
    <property type="match status" value="1"/>
</dbReference>
<keyword evidence="5 8" id="KW-1133">Transmembrane helix</keyword>
<dbReference type="Pfam" id="PF03092">
    <property type="entry name" value="BT1"/>
    <property type="match status" value="2"/>
</dbReference>
<evidence type="ECO:0000256" key="6">
    <source>
        <dbReference type="ARBA" id="ARBA00023136"/>
    </source>
</evidence>
<dbReference type="InterPro" id="IPR039309">
    <property type="entry name" value="BT1"/>
</dbReference>
<dbReference type="InterPro" id="IPR036259">
    <property type="entry name" value="MFS_trans_sf"/>
</dbReference>
<dbReference type="PANTHER" id="PTHR31585:SF0">
    <property type="entry name" value="FOLATE-BIOPTERIN TRANSPORTER 1, CHLOROPLASTIC"/>
    <property type="match status" value="1"/>
</dbReference>
<reference evidence="9" key="1">
    <citation type="submission" date="2021-02" db="EMBL/GenBank/DDBJ databases">
        <authorList>
            <person name="Nowell W R."/>
        </authorList>
    </citation>
    <scope>NUCLEOTIDE SEQUENCE</scope>
</reference>
<evidence type="ECO:0000313" key="9">
    <source>
        <dbReference type="EMBL" id="CAF3753182.1"/>
    </source>
</evidence>
<comment type="similarity">
    <text evidence="2">Belongs to the major facilitator superfamily. Folate-biopterin transporter (TC 2.A.71) family.</text>
</comment>
<sequence length="512" mass="57773">MIDFEYYTKTYDDDNNNMFEEPSKSLDEPTTSTDDSKKDYGTNKCMQILCTRSLLCSAIYFALAYFIQGITDIASGFVNLPLQTILKDRLHLSPSQMGTFFFTCTVTWSIKPLYGILSDFVPICGYHRLIYLLVTTAINLCAWIALYFAPTEYNYLLIFCVLAAFSLAFNDVLIDALMISIGRPLALIGTLQGIQQTSAKLAATISQIPAGILASNSVSFQYNQTLNNNNNTLKNIKQNSDLNKYIFLIAAACPIILFFATLITVRERRRKLNKNNFTQTWSILSGIFQYKRFWIIAIFLFIYSASPQIKTALFYYQRDKLHFNPFYVSILNTLYNGCGILSALLYLSIFSHYPTKRVLRIAIVMRIFAVASYLFAIDKMTSICVAIITGFCSEITNLAILHLAAKSCPKNIEGTLFALFVSCVNFGAATGDWLGSIIYQYLGFIALIIIAIIWIGTTILVTCHINEHGINSTPDDDDEIDDKYHYYNVIEKQIQTIENEDSDDKETNCSSG</sequence>
<gene>
    <name evidence="9" type="ORF">JBS370_LOCUS12685</name>
</gene>
<dbReference type="EMBL" id="CAJOBD010001046">
    <property type="protein sequence ID" value="CAF3753182.1"/>
    <property type="molecule type" value="Genomic_DNA"/>
</dbReference>
<comment type="subcellular location">
    <subcellularLocation>
        <location evidence="1">Membrane</location>
        <topology evidence="1">Multi-pass membrane protein</topology>
    </subcellularLocation>
</comment>
<feature type="transmembrane region" description="Helical" evidence="8">
    <location>
        <begin position="358"/>
        <end position="377"/>
    </location>
</feature>
<feature type="transmembrane region" description="Helical" evidence="8">
    <location>
        <begin position="242"/>
        <end position="265"/>
    </location>
</feature>
<evidence type="ECO:0000256" key="4">
    <source>
        <dbReference type="ARBA" id="ARBA00022692"/>
    </source>
</evidence>
<feature type="transmembrane region" description="Helical" evidence="8">
    <location>
        <begin position="155"/>
        <end position="180"/>
    </location>
</feature>
<feature type="transmembrane region" description="Helical" evidence="8">
    <location>
        <begin position="416"/>
        <end position="435"/>
    </location>
</feature>
<dbReference type="Gene3D" id="1.20.1250.20">
    <property type="entry name" value="MFS general substrate transporter like domains"/>
    <property type="match status" value="1"/>
</dbReference>
<feature type="region of interest" description="Disordered" evidence="7">
    <location>
        <begin position="15"/>
        <end position="37"/>
    </location>
</feature>
<proteinExistence type="inferred from homology"/>
<comment type="caution">
    <text evidence="9">The sequence shown here is derived from an EMBL/GenBank/DDBJ whole genome shotgun (WGS) entry which is preliminary data.</text>
</comment>
<feature type="transmembrane region" description="Helical" evidence="8">
    <location>
        <begin position="54"/>
        <end position="78"/>
    </location>
</feature>
<dbReference type="Proteomes" id="UP000663836">
    <property type="component" value="Unassembled WGS sequence"/>
</dbReference>
<evidence type="ECO:0000256" key="1">
    <source>
        <dbReference type="ARBA" id="ARBA00004141"/>
    </source>
</evidence>
<evidence type="ECO:0000256" key="8">
    <source>
        <dbReference type="SAM" id="Phobius"/>
    </source>
</evidence>
<name>A0A818Y9Q3_9BILA</name>
<organism evidence="9 10">
    <name type="scientific">Rotaria sordida</name>
    <dbReference type="NCBI Taxonomy" id="392033"/>
    <lineage>
        <taxon>Eukaryota</taxon>
        <taxon>Metazoa</taxon>
        <taxon>Spiralia</taxon>
        <taxon>Gnathifera</taxon>
        <taxon>Rotifera</taxon>
        <taxon>Eurotatoria</taxon>
        <taxon>Bdelloidea</taxon>
        <taxon>Philodinida</taxon>
        <taxon>Philodinidae</taxon>
        <taxon>Rotaria</taxon>
    </lineage>
</organism>
<accession>A0A818Y9Q3</accession>
<feature type="transmembrane region" description="Helical" evidence="8">
    <location>
        <begin position="129"/>
        <end position="149"/>
    </location>
</feature>